<keyword evidence="7" id="KW-1185">Reference proteome</keyword>
<protein>
    <submittedName>
        <fullName evidence="6">Aldehyde-activating protein</fullName>
    </submittedName>
</protein>
<dbReference type="OrthoDB" id="7186766at2"/>
<feature type="domain" description="CENP-V/GFA" evidence="5">
    <location>
        <begin position="4"/>
        <end position="123"/>
    </location>
</feature>
<comment type="caution">
    <text evidence="6">The sequence shown here is derived from an EMBL/GenBank/DDBJ whole genome shotgun (WGS) entry which is preliminary data.</text>
</comment>
<evidence type="ECO:0000256" key="2">
    <source>
        <dbReference type="ARBA" id="ARBA00022723"/>
    </source>
</evidence>
<keyword evidence="3" id="KW-0862">Zinc</keyword>
<evidence type="ECO:0000256" key="3">
    <source>
        <dbReference type="ARBA" id="ARBA00022833"/>
    </source>
</evidence>
<sequence>MTVLQGSCLCGAVEFEFATEELDVTACHCGQCRRWSGHYWAAFSGPREGLSFTGGEDKVGWFKSSDLARRGFCRECGSALFWHGEGIEAYKDRISVGAGAIKGAPPLQLTQHIFVDDKGCYYEIADGLPQKDA</sequence>
<dbReference type="PANTHER" id="PTHR33337">
    <property type="entry name" value="GFA DOMAIN-CONTAINING PROTEIN"/>
    <property type="match status" value="1"/>
</dbReference>
<gene>
    <name evidence="6" type="ORF">CW354_17445</name>
</gene>
<dbReference type="AlphaFoldDB" id="A0A2S7K0V3"/>
<dbReference type="Gene3D" id="3.90.1590.10">
    <property type="entry name" value="glutathione-dependent formaldehyde- activating enzyme (gfa)"/>
    <property type="match status" value="1"/>
</dbReference>
<name>A0A2S7K0V3_9PROT</name>
<dbReference type="GO" id="GO:0016846">
    <property type="term" value="F:carbon-sulfur lyase activity"/>
    <property type="evidence" value="ECO:0007669"/>
    <property type="project" value="InterPro"/>
</dbReference>
<dbReference type="GO" id="GO:0046872">
    <property type="term" value="F:metal ion binding"/>
    <property type="evidence" value="ECO:0007669"/>
    <property type="project" value="UniProtKB-KW"/>
</dbReference>
<dbReference type="InterPro" id="IPR011057">
    <property type="entry name" value="Mss4-like_sf"/>
</dbReference>
<evidence type="ECO:0000313" key="6">
    <source>
        <dbReference type="EMBL" id="PQA86145.1"/>
    </source>
</evidence>
<dbReference type="Pfam" id="PF04828">
    <property type="entry name" value="GFA"/>
    <property type="match status" value="1"/>
</dbReference>
<dbReference type="RefSeq" id="WP_104831357.1">
    <property type="nucleotide sequence ID" value="NZ_PJCH01000015.1"/>
</dbReference>
<reference evidence="6 7" key="1">
    <citation type="submission" date="2017-12" db="EMBL/GenBank/DDBJ databases">
        <authorList>
            <person name="Hurst M.R.H."/>
        </authorList>
    </citation>
    <scope>NUCLEOTIDE SEQUENCE [LARGE SCALE GENOMIC DNA]</scope>
    <source>
        <strain evidence="6 7">SY-3-19</strain>
    </source>
</reference>
<organism evidence="6 7">
    <name type="scientific">Hyphococcus luteus</name>
    <dbReference type="NCBI Taxonomy" id="2058213"/>
    <lineage>
        <taxon>Bacteria</taxon>
        <taxon>Pseudomonadati</taxon>
        <taxon>Pseudomonadota</taxon>
        <taxon>Alphaproteobacteria</taxon>
        <taxon>Parvularculales</taxon>
        <taxon>Parvularculaceae</taxon>
        <taxon>Hyphococcus</taxon>
    </lineage>
</organism>
<dbReference type="Proteomes" id="UP000239504">
    <property type="component" value="Unassembled WGS sequence"/>
</dbReference>
<evidence type="ECO:0000313" key="7">
    <source>
        <dbReference type="Proteomes" id="UP000239504"/>
    </source>
</evidence>
<keyword evidence="4" id="KW-0456">Lyase</keyword>
<dbReference type="InterPro" id="IPR006913">
    <property type="entry name" value="CENP-V/GFA"/>
</dbReference>
<evidence type="ECO:0000256" key="4">
    <source>
        <dbReference type="ARBA" id="ARBA00023239"/>
    </source>
</evidence>
<evidence type="ECO:0000259" key="5">
    <source>
        <dbReference type="PROSITE" id="PS51891"/>
    </source>
</evidence>
<proteinExistence type="inferred from homology"/>
<dbReference type="EMBL" id="PJCH01000015">
    <property type="protein sequence ID" value="PQA86145.1"/>
    <property type="molecule type" value="Genomic_DNA"/>
</dbReference>
<dbReference type="PROSITE" id="PS51891">
    <property type="entry name" value="CENP_V_GFA"/>
    <property type="match status" value="1"/>
</dbReference>
<comment type="similarity">
    <text evidence="1">Belongs to the Gfa family.</text>
</comment>
<evidence type="ECO:0000256" key="1">
    <source>
        <dbReference type="ARBA" id="ARBA00005495"/>
    </source>
</evidence>
<keyword evidence="2" id="KW-0479">Metal-binding</keyword>
<accession>A0A2S7K0V3</accession>
<dbReference type="PANTHER" id="PTHR33337:SF40">
    <property type="entry name" value="CENP-V_GFA DOMAIN-CONTAINING PROTEIN-RELATED"/>
    <property type="match status" value="1"/>
</dbReference>
<dbReference type="SUPFAM" id="SSF51316">
    <property type="entry name" value="Mss4-like"/>
    <property type="match status" value="1"/>
</dbReference>